<feature type="transmembrane region" description="Helical" evidence="9">
    <location>
        <begin position="637"/>
        <end position="657"/>
    </location>
</feature>
<feature type="transmembrane region" description="Helical" evidence="9">
    <location>
        <begin position="499"/>
        <end position="520"/>
    </location>
</feature>
<dbReference type="PIRSF" id="PIRSF001265">
    <property type="entry name" value="H+-PPase"/>
    <property type="match status" value="1"/>
</dbReference>
<dbReference type="RefSeq" id="WP_268113842.1">
    <property type="nucleotide sequence ID" value="NZ_JAPPUX010000007.1"/>
</dbReference>
<comment type="function">
    <text evidence="9">Proton pump that utilizes the energy of pyrophosphate hydrolysis as the driving force for proton movement across the membrane. Generates a proton motive force.</text>
</comment>
<dbReference type="HAMAP" id="MF_01129">
    <property type="entry name" value="PPase_energized_pump"/>
    <property type="match status" value="1"/>
</dbReference>
<feature type="transmembrane region" description="Helical" evidence="9">
    <location>
        <begin position="430"/>
        <end position="453"/>
    </location>
</feature>
<feature type="transmembrane region" description="Helical" evidence="9">
    <location>
        <begin position="248"/>
        <end position="266"/>
    </location>
</feature>
<comment type="caution">
    <text evidence="10">The sequence shown here is derived from an EMBL/GenBank/DDBJ whole genome shotgun (WGS) entry which is preliminary data.</text>
</comment>
<comment type="similarity">
    <text evidence="9">Belongs to the H(+)-translocating pyrophosphatase (TC 3.A.10) family. K(+)-insensitive subfamily.</text>
</comment>
<dbReference type="PANTHER" id="PTHR31998">
    <property type="entry name" value="K(+)-INSENSITIVE PYROPHOSPHATE-ENERGIZED PROTON PUMP"/>
    <property type="match status" value="1"/>
</dbReference>
<feature type="transmembrane region" description="Helical" evidence="9">
    <location>
        <begin position="272"/>
        <end position="292"/>
    </location>
</feature>
<proteinExistence type="inferred from homology"/>
<feature type="site" description="Determinant of potassium independence" evidence="9">
    <location>
        <position position="493"/>
    </location>
</feature>
<evidence type="ECO:0000256" key="9">
    <source>
        <dbReference type="HAMAP-Rule" id="MF_01129"/>
    </source>
</evidence>
<keyword evidence="2 9" id="KW-0813">Transport</keyword>
<feature type="transmembrane region" description="Helical" evidence="9">
    <location>
        <begin position="613"/>
        <end position="631"/>
    </location>
</feature>
<dbReference type="GO" id="GO:0004427">
    <property type="term" value="F:inorganic diphosphate phosphatase activity"/>
    <property type="evidence" value="ECO:0007669"/>
    <property type="project" value="UniProtKB-EC"/>
</dbReference>
<feature type="transmembrane region" description="Helical" evidence="9">
    <location>
        <begin position="351"/>
        <end position="375"/>
    </location>
</feature>
<keyword evidence="7 9" id="KW-0406">Ion transport</keyword>
<keyword evidence="6 9" id="KW-1133">Transmembrane helix</keyword>
<evidence type="ECO:0000256" key="6">
    <source>
        <dbReference type="ARBA" id="ARBA00022989"/>
    </source>
</evidence>
<dbReference type="Pfam" id="PF03030">
    <property type="entry name" value="H_PPase"/>
    <property type="match status" value="1"/>
</dbReference>
<comment type="caution">
    <text evidence="9">Lacks conserved residue(s) required for the propagation of feature annotation.</text>
</comment>
<sequence length="776" mass="78302">MTGILPAVVAEPELEGGNLVLVVVVALIALGALGMAAMFRSQVLAAGEGTDNMKTIAQAVQEGANAYLQRQFRTLAVFAVVAFVVLFALPADDMTVRIGRSIFFLVGAGFSAAIGYLGMSLAVRANLRVAAAAETEGRDPAMTIGFRTGAFVGMATVGLGLLGASVVVLLFKDQAPHVLEGFGFGAALLAMFMRVGGGIFTKAADVGADLVGKVENNIPEDDPRNAATIADNVGDNVGDCAGMAADLFESYAVTLVAALILGAAAFGDQGLVFPLLIPTIGALTAVLGVFITRPRAGENGLTTINRAFYISAAVGAVASVVLSYAYLPATFAGFDNVTGVDMADASGDPRLIASLAVVIGIVMAAGILALTGYYTGTEYRPVKDVGKTSLTGPATVILSGLSVGFESAVYTTLVIGAAVFGAFLLGGATVTVSLFAVALAGCGLLTTVGVIVAMDTFGPVSDNAQGIAEMSGDVSEQGAQILTELDAVGNTTKAITKGIAIATAVLAATALFGSYSTSVADAVLDAGALSADDETALNFLVYNPGVLVGVLLGAAVVFLFSGLAINAVARAAGAVVFEVRRQFREIPGIMEGTGRPEYGKVVDIVTRDSLRELITPGILAVMAPIAVGFGLGVAALAGFLAGAIGTGTLMAVFLANAGGAWDNAKKLVEDGHHGGKGSEAHAATVIGDTVGDPFKDTAGPAINPLIKVMNLVSLLIASAIVSMSVGEDQNDVLRIAIALVAVAIITVAVVISKKREVAIADDGDNAGSSSFAPHHA</sequence>
<feature type="transmembrane region" description="Helical" evidence="9">
    <location>
        <begin position="177"/>
        <end position="195"/>
    </location>
</feature>
<feature type="transmembrane region" description="Helical" evidence="9">
    <location>
        <begin position="708"/>
        <end position="726"/>
    </location>
</feature>
<dbReference type="EMBL" id="JAPPUX010000007">
    <property type="protein sequence ID" value="MCY4728777.1"/>
    <property type="molecule type" value="Genomic_DNA"/>
</dbReference>
<evidence type="ECO:0000256" key="5">
    <source>
        <dbReference type="ARBA" id="ARBA00022967"/>
    </source>
</evidence>
<keyword evidence="3 9" id="KW-0812">Transmembrane</keyword>
<dbReference type="EC" id="7.1.3.1" evidence="9"/>
<evidence type="ECO:0000256" key="3">
    <source>
        <dbReference type="ARBA" id="ARBA00022692"/>
    </source>
</evidence>
<gene>
    <name evidence="9" type="primary">hppA</name>
    <name evidence="10" type="ORF">NYO98_21025</name>
</gene>
<dbReference type="Proteomes" id="UP001074726">
    <property type="component" value="Unassembled WGS sequence"/>
</dbReference>
<evidence type="ECO:0000256" key="7">
    <source>
        <dbReference type="ARBA" id="ARBA00023065"/>
    </source>
</evidence>
<dbReference type="NCBIfam" id="NF001952">
    <property type="entry name" value="PRK00733.1-4"/>
    <property type="match status" value="1"/>
</dbReference>
<keyword evidence="5 9" id="KW-1278">Translocase</keyword>
<keyword evidence="10" id="KW-0378">Hydrolase</keyword>
<comment type="catalytic activity">
    <reaction evidence="9">
        <text>diphosphate + H2O + H(+)(in) = 2 phosphate + 2 H(+)(out)</text>
        <dbReference type="Rhea" id="RHEA:13973"/>
        <dbReference type="ChEBI" id="CHEBI:15377"/>
        <dbReference type="ChEBI" id="CHEBI:15378"/>
        <dbReference type="ChEBI" id="CHEBI:33019"/>
        <dbReference type="ChEBI" id="CHEBI:43474"/>
        <dbReference type="EC" id="7.1.3.1"/>
    </reaction>
</comment>
<dbReference type="InterPro" id="IPR004131">
    <property type="entry name" value="PPase-energised_H-pump"/>
</dbReference>
<keyword evidence="8 9" id="KW-0472">Membrane</keyword>
<evidence type="ECO:0000256" key="8">
    <source>
        <dbReference type="ARBA" id="ARBA00023136"/>
    </source>
</evidence>
<comment type="cofactor">
    <cofactor evidence="9">
        <name>Mg(2+)</name>
        <dbReference type="ChEBI" id="CHEBI:18420"/>
    </cofactor>
</comment>
<feature type="transmembrane region" description="Helical" evidence="9">
    <location>
        <begin position="540"/>
        <end position="560"/>
    </location>
</feature>
<feature type="transmembrane region" description="Helical" evidence="9">
    <location>
        <begin position="396"/>
        <end position="424"/>
    </location>
</feature>
<evidence type="ECO:0000256" key="1">
    <source>
        <dbReference type="ARBA" id="ARBA00004127"/>
    </source>
</evidence>
<dbReference type="NCBIfam" id="TIGR01104">
    <property type="entry name" value="V_PPase"/>
    <property type="match status" value="1"/>
</dbReference>
<evidence type="ECO:0000256" key="4">
    <source>
        <dbReference type="ARBA" id="ARBA00022842"/>
    </source>
</evidence>
<name>A0ABT4CIH3_9ACTN</name>
<evidence type="ECO:0000313" key="10">
    <source>
        <dbReference type="EMBL" id="MCY4728777.1"/>
    </source>
</evidence>
<protein>
    <recommendedName>
        <fullName evidence="9">K(+)-insensitive pyrophosphate-energized proton pump</fullName>
        <ecNumber evidence="9">7.1.3.1</ecNumber>
    </recommendedName>
    <alternativeName>
        <fullName evidence="9">Membrane-bound proton-translocating pyrophosphatase</fullName>
    </alternativeName>
    <alternativeName>
        <fullName evidence="9">Pyrophosphate-energized inorganic pyrophosphatase</fullName>
        <shortName evidence="9">H(+)-PPase</shortName>
    </alternativeName>
</protein>
<keyword evidence="9" id="KW-0375">Hydrogen ion transport</keyword>
<feature type="transmembrane region" description="Helical" evidence="9">
    <location>
        <begin position="732"/>
        <end position="751"/>
    </location>
</feature>
<feature type="transmembrane region" description="Helical" evidence="9">
    <location>
        <begin position="304"/>
        <end position="327"/>
    </location>
</feature>
<keyword evidence="11" id="KW-1185">Reference proteome</keyword>
<evidence type="ECO:0000256" key="2">
    <source>
        <dbReference type="ARBA" id="ARBA00022448"/>
    </source>
</evidence>
<comment type="subcellular location">
    <subcellularLocation>
        <location evidence="9">Cell membrane</location>
        <topology evidence="9">Multi-pass membrane protein</topology>
    </subcellularLocation>
    <subcellularLocation>
        <location evidence="1">Endomembrane system</location>
        <topology evidence="1">Multi-pass membrane protein</topology>
    </subcellularLocation>
</comment>
<feature type="transmembrane region" description="Helical" evidence="9">
    <location>
        <begin position="20"/>
        <end position="39"/>
    </location>
</feature>
<evidence type="ECO:0000313" key="11">
    <source>
        <dbReference type="Proteomes" id="UP001074726"/>
    </source>
</evidence>
<organism evidence="10 11">
    <name type="scientific">Nocardioides pini</name>
    <dbReference type="NCBI Taxonomy" id="2975053"/>
    <lineage>
        <taxon>Bacteria</taxon>
        <taxon>Bacillati</taxon>
        <taxon>Actinomycetota</taxon>
        <taxon>Actinomycetes</taxon>
        <taxon>Propionibacteriales</taxon>
        <taxon>Nocardioidaceae</taxon>
        <taxon>Nocardioides</taxon>
    </lineage>
</organism>
<feature type="transmembrane region" description="Helical" evidence="9">
    <location>
        <begin position="102"/>
        <end position="123"/>
    </location>
</feature>
<keyword evidence="4 9" id="KW-0460">Magnesium</keyword>
<keyword evidence="9" id="KW-1003">Cell membrane</keyword>
<reference evidence="10" key="1">
    <citation type="submission" date="2022-08" db="EMBL/GenBank/DDBJ databases">
        <title>Genome sequencing of Nocardioides sp. STR2.</title>
        <authorList>
            <person name="So Y."/>
        </authorList>
    </citation>
    <scope>NUCLEOTIDE SEQUENCE</scope>
    <source>
        <strain evidence="10">STR2</strain>
    </source>
</reference>
<feature type="transmembrane region" description="Helical" evidence="9">
    <location>
        <begin position="144"/>
        <end position="171"/>
    </location>
</feature>
<accession>A0ABT4CIH3</accession>
<dbReference type="NCBIfam" id="NF001960">
    <property type="entry name" value="PRK00733.3-5"/>
    <property type="match status" value="1"/>
</dbReference>
<feature type="transmembrane region" description="Helical" evidence="9">
    <location>
        <begin position="72"/>
        <end position="90"/>
    </location>
</feature>
<comment type="subunit">
    <text evidence="9">Homodimer.</text>
</comment>